<keyword evidence="3" id="KW-1185">Reference proteome</keyword>
<dbReference type="Proteomes" id="UP001305414">
    <property type="component" value="Unassembled WGS sequence"/>
</dbReference>
<organism evidence="2 3">
    <name type="scientific">Xylaria bambusicola</name>
    <dbReference type="NCBI Taxonomy" id="326684"/>
    <lineage>
        <taxon>Eukaryota</taxon>
        <taxon>Fungi</taxon>
        <taxon>Dikarya</taxon>
        <taxon>Ascomycota</taxon>
        <taxon>Pezizomycotina</taxon>
        <taxon>Sordariomycetes</taxon>
        <taxon>Xylariomycetidae</taxon>
        <taxon>Xylariales</taxon>
        <taxon>Xylariaceae</taxon>
        <taxon>Xylaria</taxon>
    </lineage>
</organism>
<protein>
    <recommendedName>
        <fullName evidence="1">AB hydrolase-1 domain-containing protein</fullName>
    </recommendedName>
</protein>
<dbReference type="EMBL" id="JAWHQM010000098">
    <property type="protein sequence ID" value="KAK5637191.1"/>
    <property type="molecule type" value="Genomic_DNA"/>
</dbReference>
<dbReference type="PANTHER" id="PTHR37017:SF10">
    <property type="entry name" value="AB HYDROLASE-1 DOMAIN-CONTAINING PROTEIN"/>
    <property type="match status" value="1"/>
</dbReference>
<accession>A0AAN7ZDY0</accession>
<evidence type="ECO:0000313" key="3">
    <source>
        <dbReference type="Proteomes" id="UP001305414"/>
    </source>
</evidence>
<dbReference type="PANTHER" id="PTHR37017">
    <property type="entry name" value="AB HYDROLASE-1 DOMAIN-CONTAINING PROTEIN-RELATED"/>
    <property type="match status" value="1"/>
</dbReference>
<dbReference type="Pfam" id="PF12697">
    <property type="entry name" value="Abhydrolase_6"/>
    <property type="match status" value="1"/>
</dbReference>
<evidence type="ECO:0000259" key="1">
    <source>
        <dbReference type="Pfam" id="PF12697"/>
    </source>
</evidence>
<dbReference type="AlphaFoldDB" id="A0AAN7ZDY0"/>
<reference evidence="2 3" key="1">
    <citation type="submission" date="2023-10" db="EMBL/GenBank/DDBJ databases">
        <title>Draft genome sequence of Xylaria bambusicola isolate GMP-LS, the root and basal stem rot pathogen of sugarcane in Indonesia.</title>
        <authorList>
            <person name="Selvaraj P."/>
            <person name="Muralishankar V."/>
            <person name="Muruganantham S."/>
            <person name="Sp S."/>
            <person name="Haryani S."/>
            <person name="Lau K.J.X."/>
            <person name="Naqvi N.I."/>
        </authorList>
    </citation>
    <scope>NUCLEOTIDE SEQUENCE [LARGE SCALE GENOMIC DNA]</scope>
    <source>
        <strain evidence="2">GMP-LS</strain>
    </source>
</reference>
<name>A0AAN7ZDY0_9PEZI</name>
<dbReference type="SUPFAM" id="SSF53474">
    <property type="entry name" value="alpha/beta-Hydrolases"/>
    <property type="match status" value="1"/>
</dbReference>
<dbReference type="InterPro" id="IPR052897">
    <property type="entry name" value="Sec-Metab_Biosynth_Hydrolase"/>
</dbReference>
<evidence type="ECO:0000313" key="2">
    <source>
        <dbReference type="EMBL" id="KAK5637191.1"/>
    </source>
</evidence>
<comment type="caution">
    <text evidence="2">The sequence shown here is derived from an EMBL/GenBank/DDBJ whole genome shotgun (WGS) entry which is preliminary data.</text>
</comment>
<feature type="domain" description="AB hydrolase-1" evidence="1">
    <location>
        <begin position="6"/>
        <end position="190"/>
    </location>
</feature>
<proteinExistence type="predicted"/>
<sequence>MAEELINKDERIVVALLHSYGGHVGSNALHGLGLRTLPDGRQVGISHLIYMSAYAMPPGGVMMEMVENQGNLDLVAERFPMEADGCCMCANPTELLVTPGPEDDMTEAELEGYIKSLRPWNPVVMIQKSEHAAWQEIPSAFISTTRDVILPLPYQQTFIDTLKTQWPEMKTFDLAAGHSPNLTATKGIVDAIGKIISG</sequence>
<dbReference type="InterPro" id="IPR000073">
    <property type="entry name" value="AB_hydrolase_1"/>
</dbReference>
<dbReference type="Gene3D" id="3.40.50.1820">
    <property type="entry name" value="alpha/beta hydrolase"/>
    <property type="match status" value="1"/>
</dbReference>
<gene>
    <name evidence="2" type="ORF">RRF57_012903</name>
</gene>
<dbReference type="InterPro" id="IPR029058">
    <property type="entry name" value="AB_hydrolase_fold"/>
</dbReference>